<reference evidence="2" key="1">
    <citation type="journal article" date="2023" name="G3 (Bethesda)">
        <title>Genome assembly and association tests identify interacting loci associated with vigor, precocity, and sex in interspecific pistachio rootstocks.</title>
        <authorList>
            <person name="Palmer W."/>
            <person name="Jacygrad E."/>
            <person name="Sagayaradj S."/>
            <person name="Cavanaugh K."/>
            <person name="Han R."/>
            <person name="Bertier L."/>
            <person name="Beede B."/>
            <person name="Kafkas S."/>
            <person name="Golino D."/>
            <person name="Preece J."/>
            <person name="Michelmore R."/>
        </authorList>
    </citation>
    <scope>NUCLEOTIDE SEQUENCE [LARGE SCALE GENOMIC DNA]</scope>
</reference>
<organism evidence="1 2">
    <name type="scientific">Pistacia integerrima</name>
    <dbReference type="NCBI Taxonomy" id="434235"/>
    <lineage>
        <taxon>Eukaryota</taxon>
        <taxon>Viridiplantae</taxon>
        <taxon>Streptophyta</taxon>
        <taxon>Embryophyta</taxon>
        <taxon>Tracheophyta</taxon>
        <taxon>Spermatophyta</taxon>
        <taxon>Magnoliopsida</taxon>
        <taxon>eudicotyledons</taxon>
        <taxon>Gunneridae</taxon>
        <taxon>Pentapetalae</taxon>
        <taxon>rosids</taxon>
        <taxon>malvids</taxon>
        <taxon>Sapindales</taxon>
        <taxon>Anacardiaceae</taxon>
        <taxon>Pistacia</taxon>
    </lineage>
</organism>
<evidence type="ECO:0000313" key="2">
    <source>
        <dbReference type="Proteomes" id="UP001163603"/>
    </source>
</evidence>
<dbReference type="EMBL" id="CM047740">
    <property type="protein sequence ID" value="KAJ0040251.1"/>
    <property type="molecule type" value="Genomic_DNA"/>
</dbReference>
<dbReference type="Proteomes" id="UP001163603">
    <property type="component" value="Chromosome 5"/>
</dbReference>
<sequence length="179" mass="21127">MDDDRISDLAPFIIHQIMSHLSRKQVAQTSLLSKRWNHLRASFPIFDFSETDLFQSYLGMRLASNEEYCERIVNFMKLIDVSLLRFLLAAEKDVKELDITIKTDDKKLYILPHIIYSAKLSTTLVLYGVKFEKLPDTIRFRLIWKNSERVHLHHPIKLVTVDAWEKDHINLIEVQSSYH</sequence>
<proteinExistence type="predicted"/>
<evidence type="ECO:0000313" key="1">
    <source>
        <dbReference type="EMBL" id="KAJ0040251.1"/>
    </source>
</evidence>
<accession>A0ACC0YPA9</accession>
<comment type="caution">
    <text evidence="1">The sequence shown here is derived from an EMBL/GenBank/DDBJ whole genome shotgun (WGS) entry which is preliminary data.</text>
</comment>
<keyword evidence="2" id="KW-1185">Reference proteome</keyword>
<protein>
    <submittedName>
        <fullName evidence="1">Uncharacterized protein</fullName>
    </submittedName>
</protein>
<gene>
    <name evidence="1" type="ORF">Pint_27718</name>
</gene>
<name>A0ACC0YPA9_9ROSI</name>